<feature type="region of interest" description="Disordered" evidence="1">
    <location>
        <begin position="209"/>
        <end position="229"/>
    </location>
</feature>
<reference evidence="2" key="2">
    <citation type="journal article" date="2020" name="Nat. Commun.">
        <title>Large-scale genome sequencing of mycorrhizal fungi provides insights into the early evolution of symbiotic traits.</title>
        <authorList>
            <person name="Miyauchi S."/>
            <person name="Kiss E."/>
            <person name="Kuo A."/>
            <person name="Drula E."/>
            <person name="Kohler A."/>
            <person name="Sanchez-Garcia M."/>
            <person name="Morin E."/>
            <person name="Andreopoulos B."/>
            <person name="Barry K.W."/>
            <person name="Bonito G."/>
            <person name="Buee M."/>
            <person name="Carver A."/>
            <person name="Chen C."/>
            <person name="Cichocki N."/>
            <person name="Clum A."/>
            <person name="Culley D."/>
            <person name="Crous P.W."/>
            <person name="Fauchery L."/>
            <person name="Girlanda M."/>
            <person name="Hayes R.D."/>
            <person name="Keri Z."/>
            <person name="LaButti K."/>
            <person name="Lipzen A."/>
            <person name="Lombard V."/>
            <person name="Magnuson J."/>
            <person name="Maillard F."/>
            <person name="Murat C."/>
            <person name="Nolan M."/>
            <person name="Ohm R.A."/>
            <person name="Pangilinan J."/>
            <person name="Pereira M.F."/>
            <person name="Perotto S."/>
            <person name="Peter M."/>
            <person name="Pfister S."/>
            <person name="Riley R."/>
            <person name="Sitrit Y."/>
            <person name="Stielow J.B."/>
            <person name="Szollosi G."/>
            <person name="Zifcakova L."/>
            <person name="Stursova M."/>
            <person name="Spatafora J.W."/>
            <person name="Tedersoo L."/>
            <person name="Vaario L.M."/>
            <person name="Yamada A."/>
            <person name="Yan M."/>
            <person name="Wang P."/>
            <person name="Xu J."/>
            <person name="Bruns T."/>
            <person name="Baldrian P."/>
            <person name="Vilgalys R."/>
            <person name="Dunand C."/>
            <person name="Henrissat B."/>
            <person name="Grigoriev I.V."/>
            <person name="Hibbett D."/>
            <person name="Nagy L.G."/>
            <person name="Martin F.M."/>
        </authorList>
    </citation>
    <scope>NUCLEOTIDE SEQUENCE</scope>
    <source>
        <strain evidence="2">BED1</strain>
    </source>
</reference>
<sequence length="494" mass="56700">MSQQEQKPVQKTMDGADHMNTLDSQALKGAARNIIRQNAQIMKNLLNFVDEHIMVENFGLIPDGDTHRPSPLVIETLTALLKALQAQSDKQAMHVANDYSKKGETWILRQNHLYPSADLDQYKIASLSAQAKFSGRCDSRINVHPIKAEIEDIDMEKLDIQTGSGVNTMEQEIQSMNTNLVMPRISKGKQRAQIQQSKEVLVKQEPENMDIGSDDQNKEDSAKFSGWSASPTQQPIEVIDVDAIKDVVGEKRQRNTVDINSSSIRPVQRQRLQVPRDGSTKAQIELYGWKKLNDYIQHTNTARAEMDNMPAMCRIIYDLYFTCLKMNDNRDAQVAVGQVKASMTTLPKQPPLQTLQHLIELFKPVNIMEIKNMLTDEDFAQIEAYEAEPSYEDILAEYEAIEQYESVCTCTCPDENSYEPFTHYCNVYECSLHGRSWDEEPDGAEEMEQAMQEQNMWEQQLSEHYQCDEETMRAYLEEERDNIHERDDLYDALR</sequence>
<evidence type="ECO:0000256" key="1">
    <source>
        <dbReference type="SAM" id="MobiDB-lite"/>
    </source>
</evidence>
<accession>A0AAD4BA35</accession>
<dbReference type="EMBL" id="WHUW01000508">
    <property type="protein sequence ID" value="KAF8414487.1"/>
    <property type="molecule type" value="Genomic_DNA"/>
</dbReference>
<dbReference type="AlphaFoldDB" id="A0AAD4BA35"/>
<comment type="caution">
    <text evidence="2">The sequence shown here is derived from an EMBL/GenBank/DDBJ whole genome shotgun (WGS) entry which is preliminary data.</text>
</comment>
<gene>
    <name evidence="2" type="ORF">L210DRAFT_3659079</name>
</gene>
<protein>
    <submittedName>
        <fullName evidence="2">Uncharacterized protein</fullName>
    </submittedName>
</protein>
<evidence type="ECO:0000313" key="2">
    <source>
        <dbReference type="EMBL" id="KAF8414487.1"/>
    </source>
</evidence>
<organism evidence="2 3">
    <name type="scientific">Boletus edulis BED1</name>
    <dbReference type="NCBI Taxonomy" id="1328754"/>
    <lineage>
        <taxon>Eukaryota</taxon>
        <taxon>Fungi</taxon>
        <taxon>Dikarya</taxon>
        <taxon>Basidiomycota</taxon>
        <taxon>Agaricomycotina</taxon>
        <taxon>Agaricomycetes</taxon>
        <taxon>Agaricomycetidae</taxon>
        <taxon>Boletales</taxon>
        <taxon>Boletineae</taxon>
        <taxon>Boletaceae</taxon>
        <taxon>Boletoideae</taxon>
        <taxon>Boletus</taxon>
    </lineage>
</organism>
<proteinExistence type="predicted"/>
<name>A0AAD4BA35_BOLED</name>
<dbReference type="Proteomes" id="UP001194468">
    <property type="component" value="Unassembled WGS sequence"/>
</dbReference>
<keyword evidence="3" id="KW-1185">Reference proteome</keyword>
<reference evidence="2" key="1">
    <citation type="submission" date="2019-10" db="EMBL/GenBank/DDBJ databases">
        <authorList>
            <consortium name="DOE Joint Genome Institute"/>
            <person name="Kuo A."/>
            <person name="Miyauchi S."/>
            <person name="Kiss E."/>
            <person name="Drula E."/>
            <person name="Kohler A."/>
            <person name="Sanchez-Garcia M."/>
            <person name="Andreopoulos B."/>
            <person name="Barry K.W."/>
            <person name="Bonito G."/>
            <person name="Buee M."/>
            <person name="Carver A."/>
            <person name="Chen C."/>
            <person name="Cichocki N."/>
            <person name="Clum A."/>
            <person name="Culley D."/>
            <person name="Crous P.W."/>
            <person name="Fauchery L."/>
            <person name="Girlanda M."/>
            <person name="Hayes R."/>
            <person name="Keri Z."/>
            <person name="LaButti K."/>
            <person name="Lipzen A."/>
            <person name="Lombard V."/>
            <person name="Magnuson J."/>
            <person name="Maillard F."/>
            <person name="Morin E."/>
            <person name="Murat C."/>
            <person name="Nolan M."/>
            <person name="Ohm R."/>
            <person name="Pangilinan J."/>
            <person name="Pereira M."/>
            <person name="Perotto S."/>
            <person name="Peter M."/>
            <person name="Riley R."/>
            <person name="Sitrit Y."/>
            <person name="Stielow B."/>
            <person name="Szollosi G."/>
            <person name="Zifcakova L."/>
            <person name="Stursova M."/>
            <person name="Spatafora J.W."/>
            <person name="Tedersoo L."/>
            <person name="Vaario L.-M."/>
            <person name="Yamada A."/>
            <person name="Yan M."/>
            <person name="Wang P."/>
            <person name="Xu J."/>
            <person name="Bruns T."/>
            <person name="Baldrian P."/>
            <person name="Vilgalys R."/>
            <person name="Henrissat B."/>
            <person name="Grigoriev I.V."/>
            <person name="Hibbett D."/>
            <person name="Nagy L.G."/>
            <person name="Martin F.M."/>
        </authorList>
    </citation>
    <scope>NUCLEOTIDE SEQUENCE</scope>
    <source>
        <strain evidence="2">BED1</strain>
    </source>
</reference>
<evidence type="ECO:0000313" key="3">
    <source>
        <dbReference type="Proteomes" id="UP001194468"/>
    </source>
</evidence>